<feature type="transmembrane region" description="Helical" evidence="1">
    <location>
        <begin position="255"/>
        <end position="272"/>
    </location>
</feature>
<keyword evidence="1" id="KW-1133">Transmembrane helix</keyword>
<name>A0A1R0F834_9HYPH</name>
<evidence type="ECO:0000256" key="1">
    <source>
        <dbReference type="SAM" id="Phobius"/>
    </source>
</evidence>
<keyword evidence="1" id="KW-0812">Transmembrane</keyword>
<dbReference type="RefSeq" id="WP_075870049.1">
    <property type="nucleotide sequence ID" value="NZ_CALYQA010000001.1"/>
</dbReference>
<gene>
    <name evidence="2" type="ORF">PEB0149_005560</name>
</gene>
<keyword evidence="1" id="KW-0472">Membrane</keyword>
<dbReference type="GeneID" id="92991563"/>
<protein>
    <submittedName>
        <fullName evidence="2">Putative membrane protein (DUF2232)</fullName>
    </submittedName>
</protein>
<sequence length="326" mass="35680">MLQKKSSTFPAGILGGLFAAVLATAIMSFFLVFPPLALLLGCFMTLPIFIVAFGWGTTASIVSLITATIVLVFAQNLYIGLGFALLFFLPAVYGSWLLGLAETDKEGHTVQWYPLSSVIFLLTGFISIICVIIGTILHNNPTTPIIAGEVANFVANSLRETNSASEADIITFHDFLVTNIVPLLSSSLATYGVLFLIGNLYFSLVGAQRMKRLARPRDDWPKKFRLPIPALVIFIVAFGATFFELGTFLNLCASVFNTTFTLAISMTGLAYLHNLTRGMSGRIFILGFVYIALFTFVFTLPVSLILLLMGIWTTIQESRQRGETKQ</sequence>
<feature type="transmembrane region" description="Helical" evidence="1">
    <location>
        <begin position="284"/>
        <end position="312"/>
    </location>
</feature>
<dbReference type="OrthoDB" id="8454704at2"/>
<accession>A0A1R0F834</accession>
<keyword evidence="3" id="KW-1185">Reference proteome</keyword>
<comment type="caution">
    <text evidence="2">The sequence shown here is derived from an EMBL/GenBank/DDBJ whole genome shotgun (WGS) entry which is preliminary data.</text>
</comment>
<feature type="transmembrane region" description="Helical" evidence="1">
    <location>
        <begin position="45"/>
        <end position="71"/>
    </location>
</feature>
<feature type="transmembrane region" description="Helical" evidence="1">
    <location>
        <begin position="12"/>
        <end position="33"/>
    </location>
</feature>
<feature type="transmembrane region" description="Helical" evidence="1">
    <location>
        <begin position="77"/>
        <end position="100"/>
    </location>
</feature>
<proteinExistence type="predicted"/>
<evidence type="ECO:0000313" key="3">
    <source>
        <dbReference type="Proteomes" id="UP000187344"/>
    </source>
</evidence>
<reference evidence="2 3" key="1">
    <citation type="submission" date="2016-12" db="EMBL/GenBank/DDBJ databases">
        <title>Comparative genomics of Bartonella apis.</title>
        <authorList>
            <person name="Engel P."/>
        </authorList>
    </citation>
    <scope>NUCLEOTIDE SEQUENCE [LARGE SCALE GENOMIC DNA]</scope>
    <source>
        <strain evidence="2 3">PEB0149</strain>
    </source>
</reference>
<dbReference type="EMBL" id="LXYT01000002">
    <property type="protein sequence ID" value="OLY43134.1"/>
    <property type="molecule type" value="Genomic_DNA"/>
</dbReference>
<dbReference type="AlphaFoldDB" id="A0A1R0F834"/>
<organism evidence="2 3">
    <name type="scientific">Bartonella apis</name>
    <dbReference type="NCBI Taxonomy" id="1686310"/>
    <lineage>
        <taxon>Bacteria</taxon>
        <taxon>Pseudomonadati</taxon>
        <taxon>Pseudomonadota</taxon>
        <taxon>Alphaproteobacteria</taxon>
        <taxon>Hyphomicrobiales</taxon>
        <taxon>Bartonellaceae</taxon>
        <taxon>Bartonella</taxon>
    </lineage>
</organism>
<dbReference type="Proteomes" id="UP000187344">
    <property type="component" value="Unassembled WGS sequence"/>
</dbReference>
<feature type="transmembrane region" description="Helical" evidence="1">
    <location>
        <begin position="112"/>
        <end position="137"/>
    </location>
</feature>
<evidence type="ECO:0000313" key="2">
    <source>
        <dbReference type="EMBL" id="OLY43134.1"/>
    </source>
</evidence>
<feature type="transmembrane region" description="Helical" evidence="1">
    <location>
        <begin position="228"/>
        <end position="249"/>
    </location>
</feature>